<dbReference type="PANTHER" id="PTHR30482:SF17">
    <property type="entry name" value="ABC TRANSPORTER ATP-BINDING PROTEIN"/>
    <property type="match status" value="1"/>
</dbReference>
<evidence type="ECO:0000313" key="7">
    <source>
        <dbReference type="EMBL" id="MCP3054176.1"/>
    </source>
</evidence>
<dbReference type="GO" id="GO:0005886">
    <property type="term" value="C:plasma membrane"/>
    <property type="evidence" value="ECO:0007669"/>
    <property type="project" value="UniProtKB-SubCell"/>
</dbReference>
<gene>
    <name evidence="7" type="ORF">MJ956_03305</name>
</gene>
<name>A0A9X2KE86_9HYPH</name>
<evidence type="ECO:0000256" key="1">
    <source>
        <dbReference type="ARBA" id="ARBA00004651"/>
    </source>
</evidence>
<dbReference type="InterPro" id="IPR001851">
    <property type="entry name" value="ABC_transp_permease"/>
</dbReference>
<feature type="transmembrane region" description="Helical" evidence="6">
    <location>
        <begin position="81"/>
        <end position="100"/>
    </location>
</feature>
<evidence type="ECO:0000256" key="4">
    <source>
        <dbReference type="ARBA" id="ARBA00022989"/>
    </source>
</evidence>
<feature type="transmembrane region" description="Helical" evidence="6">
    <location>
        <begin position="28"/>
        <end position="45"/>
    </location>
</feature>
<reference evidence="7" key="1">
    <citation type="submission" date="2022-03" db="EMBL/GenBank/DDBJ databases">
        <title>Aurantimonas Liuensis sp. Nov., isolated from the hadal seawater of the Mariana Trench.</title>
        <authorList>
            <person name="Liu R."/>
        </authorList>
    </citation>
    <scope>NUCLEOTIDE SEQUENCE</scope>
    <source>
        <strain evidence="7">LRZ36</strain>
    </source>
</reference>
<keyword evidence="2" id="KW-1003">Cell membrane</keyword>
<protein>
    <submittedName>
        <fullName evidence="7">Branched-chain amino acid ABC transporter permease</fullName>
    </submittedName>
</protein>
<dbReference type="RefSeq" id="WP_253963058.1">
    <property type="nucleotide sequence ID" value="NZ_JALHBS010000019.1"/>
</dbReference>
<dbReference type="InterPro" id="IPR043428">
    <property type="entry name" value="LivM-like"/>
</dbReference>
<keyword evidence="8" id="KW-1185">Reference proteome</keyword>
<feature type="transmembrane region" description="Helical" evidence="6">
    <location>
        <begin position="279"/>
        <end position="298"/>
    </location>
</feature>
<comment type="subcellular location">
    <subcellularLocation>
        <location evidence="1">Cell membrane</location>
        <topology evidence="1">Multi-pass membrane protein</topology>
    </subcellularLocation>
</comment>
<dbReference type="EMBL" id="JALHBS010000019">
    <property type="protein sequence ID" value="MCP3054176.1"/>
    <property type="molecule type" value="Genomic_DNA"/>
</dbReference>
<evidence type="ECO:0000256" key="3">
    <source>
        <dbReference type="ARBA" id="ARBA00022692"/>
    </source>
</evidence>
<feature type="transmembrane region" description="Helical" evidence="6">
    <location>
        <begin position="242"/>
        <end position="267"/>
    </location>
</feature>
<evidence type="ECO:0000256" key="6">
    <source>
        <dbReference type="SAM" id="Phobius"/>
    </source>
</evidence>
<dbReference type="GO" id="GO:0015658">
    <property type="term" value="F:branched-chain amino acid transmembrane transporter activity"/>
    <property type="evidence" value="ECO:0007669"/>
    <property type="project" value="InterPro"/>
</dbReference>
<keyword evidence="5 6" id="KW-0472">Membrane</keyword>
<comment type="caution">
    <text evidence="7">The sequence shown here is derived from an EMBL/GenBank/DDBJ whole genome shotgun (WGS) entry which is preliminary data.</text>
</comment>
<evidence type="ECO:0000256" key="2">
    <source>
        <dbReference type="ARBA" id="ARBA00022475"/>
    </source>
</evidence>
<feature type="transmembrane region" description="Helical" evidence="6">
    <location>
        <begin position="195"/>
        <end position="222"/>
    </location>
</feature>
<accession>A0A9X2KE86</accession>
<evidence type="ECO:0000256" key="5">
    <source>
        <dbReference type="ARBA" id="ARBA00023136"/>
    </source>
</evidence>
<feature type="transmembrane region" description="Helical" evidence="6">
    <location>
        <begin position="154"/>
        <end position="175"/>
    </location>
</feature>
<evidence type="ECO:0000313" key="8">
    <source>
        <dbReference type="Proteomes" id="UP001155220"/>
    </source>
</evidence>
<feature type="transmembrane region" description="Helical" evidence="6">
    <location>
        <begin position="107"/>
        <end position="130"/>
    </location>
</feature>
<dbReference type="PANTHER" id="PTHR30482">
    <property type="entry name" value="HIGH-AFFINITY BRANCHED-CHAIN AMINO ACID TRANSPORT SYSTEM PERMEASE"/>
    <property type="match status" value="1"/>
</dbReference>
<dbReference type="CDD" id="cd06581">
    <property type="entry name" value="TM_PBP1_LivM_like"/>
    <property type="match status" value="1"/>
</dbReference>
<dbReference type="Proteomes" id="UP001155220">
    <property type="component" value="Unassembled WGS sequence"/>
</dbReference>
<organism evidence="7 8">
    <name type="scientific">Aurantimonas marianensis</name>
    <dbReference type="NCBI Taxonomy" id="2920428"/>
    <lineage>
        <taxon>Bacteria</taxon>
        <taxon>Pseudomonadati</taxon>
        <taxon>Pseudomonadota</taxon>
        <taxon>Alphaproteobacteria</taxon>
        <taxon>Hyphomicrobiales</taxon>
        <taxon>Aurantimonadaceae</taxon>
        <taxon>Aurantimonas</taxon>
    </lineage>
</organism>
<dbReference type="AlphaFoldDB" id="A0A9X2KE86"/>
<dbReference type="Pfam" id="PF02653">
    <property type="entry name" value="BPD_transp_2"/>
    <property type="match status" value="1"/>
</dbReference>
<keyword evidence="4 6" id="KW-1133">Transmembrane helix</keyword>
<keyword evidence="3 6" id="KW-0812">Transmembrane</keyword>
<sequence>MRTLVLAALGAVLFIAMGWVLPLWLLFTMTKAIAFGLIALGIVALMRGGLVSFGQGLYYCVGAYVSGMLASRLGITDVFALLIIGGLSGGLVAALVSPLIARYRGIFFAMLTMALSMVLYGVLAKVTAIGGSDGFNVPPPSFLGYLPGTGAADFALYAVAVGVAAIAAAVCRIYFDSGPGLIALAARENELRVEYLGASVFAVTARNFILAGVLAGLGGVLNGVALGHVDPFFAYWTTSGEVVFIAVLGGYASVVAVFGAALITELVRSFANQYFPDSWQLALGLFLLMVILFLPRGFGSLWAGATGERVASKWRARGASPHEEPAE</sequence>
<proteinExistence type="predicted"/>